<proteinExistence type="predicted"/>
<protein>
    <submittedName>
        <fullName evidence="2">Uncharacterized protein</fullName>
    </submittedName>
</protein>
<comment type="caution">
    <text evidence="2">The sequence shown here is derived from an EMBL/GenBank/DDBJ whole genome shotgun (WGS) entry which is preliminary data.</text>
</comment>
<accession>A0A953HLB9</accession>
<feature type="signal peptide" evidence="1">
    <location>
        <begin position="1"/>
        <end position="21"/>
    </location>
</feature>
<evidence type="ECO:0000313" key="2">
    <source>
        <dbReference type="EMBL" id="MBY5957772.1"/>
    </source>
</evidence>
<name>A0A953HLB9_9BACT</name>
<organism evidence="2 3">
    <name type="scientific">Membranihabitans marinus</name>
    <dbReference type="NCBI Taxonomy" id="1227546"/>
    <lineage>
        <taxon>Bacteria</taxon>
        <taxon>Pseudomonadati</taxon>
        <taxon>Bacteroidota</taxon>
        <taxon>Saprospiria</taxon>
        <taxon>Saprospirales</taxon>
        <taxon>Saprospiraceae</taxon>
        <taxon>Membranihabitans</taxon>
    </lineage>
</organism>
<evidence type="ECO:0000256" key="1">
    <source>
        <dbReference type="SAM" id="SignalP"/>
    </source>
</evidence>
<dbReference type="RefSeq" id="WP_222579294.1">
    <property type="nucleotide sequence ID" value="NZ_JAHVHU010000006.1"/>
</dbReference>
<dbReference type="AlphaFoldDB" id="A0A953HLB9"/>
<gene>
    <name evidence="2" type="ORF">KUV50_06505</name>
</gene>
<feature type="chain" id="PRO_5037141528" evidence="1">
    <location>
        <begin position="22"/>
        <end position="180"/>
    </location>
</feature>
<reference evidence="2" key="1">
    <citation type="submission" date="2021-06" db="EMBL/GenBank/DDBJ databases">
        <title>44 bacteria genomes isolated from Dapeng, Shenzhen.</title>
        <authorList>
            <person name="Zheng W."/>
            <person name="Yu S."/>
            <person name="Huang Y."/>
        </authorList>
    </citation>
    <scope>NUCLEOTIDE SEQUENCE</scope>
    <source>
        <strain evidence="2">DP5N28-2</strain>
    </source>
</reference>
<keyword evidence="3" id="KW-1185">Reference proteome</keyword>
<dbReference type="EMBL" id="JAHVHU010000006">
    <property type="protein sequence ID" value="MBY5957772.1"/>
    <property type="molecule type" value="Genomic_DNA"/>
</dbReference>
<dbReference type="Proteomes" id="UP000753961">
    <property type="component" value="Unassembled WGS sequence"/>
</dbReference>
<evidence type="ECO:0000313" key="3">
    <source>
        <dbReference type="Proteomes" id="UP000753961"/>
    </source>
</evidence>
<keyword evidence="1" id="KW-0732">Signal</keyword>
<sequence length="180" mass="20606">MKGLAYILLPLLSLTSGWSQTTGDSIWYTLPFTTLMENTGIEVRTDSLDHYLLTDHSNPYLGKTDLYLVNEQDEKEFIVLIDEESIFPQIKFSSHVANLMNNENDHSIAFYSLDEYFILTELRADWAADAQFLIKDQEAINGYARSFYNAETNVQVTVILLAQELPLLKTPVELTALRFK</sequence>